<feature type="transmembrane region" description="Helical" evidence="6">
    <location>
        <begin position="47"/>
        <end position="68"/>
    </location>
</feature>
<dbReference type="PANTHER" id="PTHR43124:SF10">
    <property type="entry name" value="PURINE EFFLUX PUMP PBUE"/>
    <property type="match status" value="1"/>
</dbReference>
<keyword evidence="5 6" id="KW-0472">Membrane</keyword>
<evidence type="ECO:0000256" key="4">
    <source>
        <dbReference type="ARBA" id="ARBA00022989"/>
    </source>
</evidence>
<keyword evidence="3 6" id="KW-0812">Transmembrane</keyword>
<proteinExistence type="predicted"/>
<feature type="transmembrane region" description="Helical" evidence="6">
    <location>
        <begin position="112"/>
        <end position="130"/>
    </location>
</feature>
<sequence>MSSVAGCGSRRMEPSYPVALFDNHQTMRQFDVRPTVPLEGRLLSTRLYPLAAGNFAIGTGMFVTAGLLPPISTDLDVSPAAAGQLMTVFALTYAVLSPPLAAVTARMPRRTLLLTGMGVFVLGNALTALAPTYPLVMATRVLAAAGAAMFTPTASAVASALSAPERRGRALALVIGGMSLASAIGVPLGTWLGDAASWRATLWLVTGLGVAGFAGVAALVPDVTIPISGRLKDRFVPLGDRRVLAVLGTHVLMFAASFAAYTYLGSLFDLPPAAVLWAWGLGAVVGNQLGGRFTDVYGPRRMIMIALVAGTVFLALIPVANLALPVALVWAFLWSALGWLLAPAQQFRTVAAVPDNVSVGLGLLSSAQYLGLFVAGLAGGAALGGWGRTGVIVLSTGLGLAALLFTLVTYRPEAAPAISSRESAPVR</sequence>
<protein>
    <submittedName>
        <fullName evidence="8">MFS transporter</fullName>
    </submittedName>
</protein>
<keyword evidence="2" id="KW-1003">Cell membrane</keyword>
<evidence type="ECO:0000256" key="5">
    <source>
        <dbReference type="ARBA" id="ARBA00023136"/>
    </source>
</evidence>
<feature type="domain" description="Major facilitator superfamily (MFS) profile" evidence="7">
    <location>
        <begin position="46"/>
        <end position="414"/>
    </location>
</feature>
<dbReference type="InterPro" id="IPR020846">
    <property type="entry name" value="MFS_dom"/>
</dbReference>
<dbReference type="PROSITE" id="PS50850">
    <property type="entry name" value="MFS"/>
    <property type="match status" value="1"/>
</dbReference>
<keyword evidence="4 6" id="KW-1133">Transmembrane helix</keyword>
<name>A0A4R4N9B8_9ACTN</name>
<feature type="transmembrane region" description="Helical" evidence="6">
    <location>
        <begin position="142"/>
        <end position="163"/>
    </location>
</feature>
<evidence type="ECO:0000313" key="9">
    <source>
        <dbReference type="Proteomes" id="UP000295157"/>
    </source>
</evidence>
<gene>
    <name evidence="8" type="ORF">E1267_18940</name>
</gene>
<dbReference type="EMBL" id="SMJZ01000067">
    <property type="protein sequence ID" value="TDC05568.1"/>
    <property type="molecule type" value="Genomic_DNA"/>
</dbReference>
<dbReference type="OrthoDB" id="3697899at2"/>
<organism evidence="8 9">
    <name type="scientific">Nonomuraea longispora</name>
    <dbReference type="NCBI Taxonomy" id="1848320"/>
    <lineage>
        <taxon>Bacteria</taxon>
        <taxon>Bacillati</taxon>
        <taxon>Actinomycetota</taxon>
        <taxon>Actinomycetes</taxon>
        <taxon>Streptosporangiales</taxon>
        <taxon>Streptosporangiaceae</taxon>
        <taxon>Nonomuraea</taxon>
    </lineage>
</organism>
<dbReference type="PANTHER" id="PTHR43124">
    <property type="entry name" value="PURINE EFFLUX PUMP PBUE"/>
    <property type="match status" value="1"/>
</dbReference>
<evidence type="ECO:0000259" key="7">
    <source>
        <dbReference type="PROSITE" id="PS50850"/>
    </source>
</evidence>
<evidence type="ECO:0000256" key="1">
    <source>
        <dbReference type="ARBA" id="ARBA00004651"/>
    </source>
</evidence>
<dbReference type="GO" id="GO:0022857">
    <property type="term" value="F:transmembrane transporter activity"/>
    <property type="evidence" value="ECO:0007669"/>
    <property type="project" value="InterPro"/>
</dbReference>
<dbReference type="InterPro" id="IPR036259">
    <property type="entry name" value="MFS_trans_sf"/>
</dbReference>
<dbReference type="Pfam" id="PF07690">
    <property type="entry name" value="MFS_1"/>
    <property type="match status" value="1"/>
</dbReference>
<evidence type="ECO:0000313" key="8">
    <source>
        <dbReference type="EMBL" id="TDC05568.1"/>
    </source>
</evidence>
<feature type="transmembrane region" description="Helical" evidence="6">
    <location>
        <begin position="356"/>
        <end position="378"/>
    </location>
</feature>
<dbReference type="Gene3D" id="1.20.1250.20">
    <property type="entry name" value="MFS general substrate transporter like domains"/>
    <property type="match status" value="1"/>
</dbReference>
<feature type="transmembrane region" description="Helical" evidence="6">
    <location>
        <begin position="170"/>
        <end position="188"/>
    </location>
</feature>
<dbReference type="CDD" id="cd17324">
    <property type="entry name" value="MFS_NepI_like"/>
    <property type="match status" value="1"/>
</dbReference>
<feature type="transmembrane region" description="Helical" evidence="6">
    <location>
        <begin position="390"/>
        <end position="410"/>
    </location>
</feature>
<accession>A0A4R4N9B8</accession>
<dbReference type="GO" id="GO:0005886">
    <property type="term" value="C:plasma membrane"/>
    <property type="evidence" value="ECO:0007669"/>
    <property type="project" value="UniProtKB-SubCell"/>
</dbReference>
<dbReference type="AlphaFoldDB" id="A0A4R4N9B8"/>
<dbReference type="InterPro" id="IPR050189">
    <property type="entry name" value="MFS_Efflux_Transporters"/>
</dbReference>
<dbReference type="InterPro" id="IPR011701">
    <property type="entry name" value="MFS"/>
</dbReference>
<comment type="caution">
    <text evidence="8">The sequence shown here is derived from an EMBL/GenBank/DDBJ whole genome shotgun (WGS) entry which is preliminary data.</text>
</comment>
<evidence type="ECO:0000256" key="6">
    <source>
        <dbReference type="SAM" id="Phobius"/>
    </source>
</evidence>
<comment type="subcellular location">
    <subcellularLocation>
        <location evidence="1">Cell membrane</location>
        <topology evidence="1">Multi-pass membrane protein</topology>
    </subcellularLocation>
</comment>
<dbReference type="Proteomes" id="UP000295157">
    <property type="component" value="Unassembled WGS sequence"/>
</dbReference>
<reference evidence="8 9" key="1">
    <citation type="submission" date="2019-02" db="EMBL/GenBank/DDBJ databases">
        <title>Draft genome sequences of novel Actinobacteria.</title>
        <authorList>
            <person name="Sahin N."/>
            <person name="Ay H."/>
            <person name="Saygin H."/>
        </authorList>
    </citation>
    <scope>NUCLEOTIDE SEQUENCE [LARGE SCALE GENOMIC DNA]</scope>
    <source>
        <strain evidence="8 9">KC201</strain>
    </source>
</reference>
<evidence type="ECO:0000256" key="3">
    <source>
        <dbReference type="ARBA" id="ARBA00022692"/>
    </source>
</evidence>
<feature type="transmembrane region" description="Helical" evidence="6">
    <location>
        <begin position="270"/>
        <end position="290"/>
    </location>
</feature>
<feature type="transmembrane region" description="Helical" evidence="6">
    <location>
        <begin position="80"/>
        <end position="100"/>
    </location>
</feature>
<feature type="transmembrane region" description="Helical" evidence="6">
    <location>
        <begin position="200"/>
        <end position="221"/>
    </location>
</feature>
<evidence type="ECO:0000256" key="2">
    <source>
        <dbReference type="ARBA" id="ARBA00022475"/>
    </source>
</evidence>
<dbReference type="SUPFAM" id="SSF103473">
    <property type="entry name" value="MFS general substrate transporter"/>
    <property type="match status" value="1"/>
</dbReference>
<feature type="transmembrane region" description="Helical" evidence="6">
    <location>
        <begin position="242"/>
        <end position="264"/>
    </location>
</feature>
<keyword evidence="9" id="KW-1185">Reference proteome</keyword>